<sequence>MCQINFAIQYTDADGDTLQAAEGKYRLASSTGAWTPFVIDISNPKTPDITVLGDYDLEVRIQDTGNLWSNWFASSFKVSSNCGSSNQTPTVNAGLDQNISSNNTSVTATAFGFGGTIVSYFWELLGSVDSPTSISTSIDASISITNPNSATTTITGLTEGSYTFRCTVTDSNGITAFDDVIVTYIAEIVGNTFFNVTLSGRNRFKIESSQYINQASFTLVFETIEYDSTNGVRQLDDEIFNISGVYNLSSTTNQNTIINIIKQNANILDTAVSWSEIGGIYSIVFETVYTSTGIPPEENATEYQLDSIKNVSAT</sequence>
<organism evidence="1 2">
    <name type="scientific">Kordia periserrulae</name>
    <dbReference type="NCBI Taxonomy" id="701523"/>
    <lineage>
        <taxon>Bacteria</taxon>
        <taxon>Pseudomonadati</taxon>
        <taxon>Bacteroidota</taxon>
        <taxon>Flavobacteriia</taxon>
        <taxon>Flavobacteriales</taxon>
        <taxon>Flavobacteriaceae</taxon>
        <taxon>Kordia</taxon>
    </lineage>
</organism>
<dbReference type="AlphaFoldDB" id="A0A2T6C205"/>
<accession>A0A2T6C205</accession>
<dbReference type="SUPFAM" id="SSF49299">
    <property type="entry name" value="PKD domain"/>
    <property type="match status" value="1"/>
</dbReference>
<evidence type="ECO:0008006" key="3">
    <source>
        <dbReference type="Google" id="ProtNLM"/>
    </source>
</evidence>
<dbReference type="Gene3D" id="2.60.40.10">
    <property type="entry name" value="Immunoglobulins"/>
    <property type="match status" value="1"/>
</dbReference>
<dbReference type="Pfam" id="PF22352">
    <property type="entry name" value="K319L-like_PKD"/>
    <property type="match status" value="1"/>
</dbReference>
<dbReference type="InterPro" id="IPR013783">
    <property type="entry name" value="Ig-like_fold"/>
</dbReference>
<evidence type="ECO:0000313" key="1">
    <source>
        <dbReference type="EMBL" id="PTX62350.1"/>
    </source>
</evidence>
<dbReference type="Proteomes" id="UP000244090">
    <property type="component" value="Unassembled WGS sequence"/>
</dbReference>
<protein>
    <recommendedName>
        <fullName evidence="3">Ig-like domain-containing protein</fullName>
    </recommendedName>
</protein>
<reference evidence="1 2" key="1">
    <citation type="submission" date="2018-04" db="EMBL/GenBank/DDBJ databases">
        <title>Genomic Encyclopedia of Archaeal and Bacterial Type Strains, Phase II (KMG-II): from individual species to whole genera.</title>
        <authorList>
            <person name="Goeker M."/>
        </authorList>
    </citation>
    <scope>NUCLEOTIDE SEQUENCE [LARGE SCALE GENOMIC DNA]</scope>
    <source>
        <strain evidence="1 2">DSM 25731</strain>
    </source>
</reference>
<gene>
    <name evidence="1" type="ORF">C8N46_103450</name>
</gene>
<comment type="caution">
    <text evidence="1">The sequence shown here is derived from an EMBL/GenBank/DDBJ whole genome shotgun (WGS) entry which is preliminary data.</text>
</comment>
<evidence type="ECO:0000313" key="2">
    <source>
        <dbReference type="Proteomes" id="UP000244090"/>
    </source>
</evidence>
<name>A0A2T6C205_9FLAO</name>
<dbReference type="EMBL" id="QBKT01000003">
    <property type="protein sequence ID" value="PTX62350.1"/>
    <property type="molecule type" value="Genomic_DNA"/>
</dbReference>
<dbReference type="RefSeq" id="WP_108114550.1">
    <property type="nucleotide sequence ID" value="NZ_QBKT01000003.1"/>
</dbReference>
<keyword evidence="2" id="KW-1185">Reference proteome</keyword>
<dbReference type="InterPro" id="IPR035986">
    <property type="entry name" value="PKD_dom_sf"/>
</dbReference>
<dbReference type="OrthoDB" id="1453345at2"/>
<proteinExistence type="predicted"/>